<evidence type="ECO:0000313" key="7">
    <source>
        <dbReference type="Proteomes" id="UP001267638"/>
    </source>
</evidence>
<evidence type="ECO:0000256" key="2">
    <source>
        <dbReference type="ARBA" id="ARBA00009695"/>
    </source>
</evidence>
<feature type="domain" description="RecX second three-helical" evidence="5">
    <location>
        <begin position="68"/>
        <end position="107"/>
    </location>
</feature>
<comment type="caution">
    <text evidence="6">The sequence shown here is derived from an EMBL/GenBank/DDBJ whole genome shotgun (WGS) entry which is preliminary data.</text>
</comment>
<name>A0ABU1WWS9_SPHXE</name>
<evidence type="ECO:0000256" key="1">
    <source>
        <dbReference type="ARBA" id="ARBA00004496"/>
    </source>
</evidence>
<evidence type="ECO:0000256" key="3">
    <source>
        <dbReference type="ARBA" id="ARBA00018111"/>
    </source>
</evidence>
<reference evidence="6 7" key="1">
    <citation type="submission" date="2023-07" db="EMBL/GenBank/DDBJ databases">
        <title>Sorghum-associated microbial communities from plants grown in Nebraska, USA.</title>
        <authorList>
            <person name="Schachtman D."/>
        </authorList>
    </citation>
    <scope>NUCLEOTIDE SEQUENCE [LARGE SCALE GENOMIC DNA]</scope>
    <source>
        <strain evidence="6 7">4256</strain>
    </source>
</reference>
<evidence type="ECO:0000259" key="5">
    <source>
        <dbReference type="Pfam" id="PF02631"/>
    </source>
</evidence>
<organism evidence="6 7">
    <name type="scientific">Sphingobium xenophagum</name>
    <dbReference type="NCBI Taxonomy" id="121428"/>
    <lineage>
        <taxon>Bacteria</taxon>
        <taxon>Pseudomonadati</taxon>
        <taxon>Pseudomonadota</taxon>
        <taxon>Alphaproteobacteria</taxon>
        <taxon>Sphingomonadales</taxon>
        <taxon>Sphingomonadaceae</taxon>
        <taxon>Sphingobium</taxon>
    </lineage>
</organism>
<sequence length="175" mass="19191">MSGKRLPPPLDEATMRDMALRHVARFATSRGKLLSYLKRKIKERGWGGEQPADPDGLADRFVELGYIDDAGYAVMKSGALARRGYGARRIDQDLRAAGIGEEDRAQADAQIAAEAWAAADRFARRKRVGPYATAPLDPKQREKAIAAFLRAGHDYAVARRWVDAAPGVTLAQEEA</sequence>
<gene>
    <name evidence="6" type="ORF">J2W40_000573</name>
</gene>
<evidence type="ECO:0000313" key="6">
    <source>
        <dbReference type="EMBL" id="MDR7153776.1"/>
    </source>
</evidence>
<proteinExistence type="inferred from homology"/>
<keyword evidence="4" id="KW-0963">Cytoplasm</keyword>
<accession>A0ABU1WWS9</accession>
<comment type="subcellular location">
    <subcellularLocation>
        <location evidence="1">Cytoplasm</location>
    </subcellularLocation>
</comment>
<protein>
    <recommendedName>
        <fullName evidence="3">Regulatory protein RecX</fullName>
    </recommendedName>
</protein>
<evidence type="ECO:0000256" key="4">
    <source>
        <dbReference type="ARBA" id="ARBA00022490"/>
    </source>
</evidence>
<comment type="similarity">
    <text evidence="2">Belongs to the RecX family.</text>
</comment>
<dbReference type="Pfam" id="PF02631">
    <property type="entry name" value="RecX_HTH2"/>
    <property type="match status" value="1"/>
</dbReference>
<dbReference type="Proteomes" id="UP001267638">
    <property type="component" value="Unassembled WGS sequence"/>
</dbReference>
<dbReference type="EMBL" id="JAVDWV010000002">
    <property type="protein sequence ID" value="MDR7153776.1"/>
    <property type="molecule type" value="Genomic_DNA"/>
</dbReference>
<keyword evidence="7" id="KW-1185">Reference proteome</keyword>
<dbReference type="RefSeq" id="WP_310221898.1">
    <property type="nucleotide sequence ID" value="NZ_JAVDWV010000002.1"/>
</dbReference>
<dbReference type="InterPro" id="IPR053924">
    <property type="entry name" value="RecX_HTH_2nd"/>
</dbReference>